<reference evidence="2" key="2">
    <citation type="journal article" date="2023" name="IMA Fungus">
        <title>Comparative genomic study of the Penicillium genus elucidates a diverse pangenome and 15 lateral gene transfer events.</title>
        <authorList>
            <person name="Petersen C."/>
            <person name="Sorensen T."/>
            <person name="Nielsen M.R."/>
            <person name="Sondergaard T.E."/>
            <person name="Sorensen J.L."/>
            <person name="Fitzpatrick D.A."/>
            <person name="Frisvad J.C."/>
            <person name="Nielsen K.L."/>
        </authorList>
    </citation>
    <scope>NUCLEOTIDE SEQUENCE</scope>
    <source>
        <strain evidence="2">IBT 21917</strain>
    </source>
</reference>
<name>A0A9W9IMH9_9EURO</name>
<sequence>MPSSQRPSNFYISVPPPSQGTVNDYRPFGRDVDSTIDRILSEEASRASAGESEPPADARDQAIGKSRFFKSAPSSKLKNKKQHVATRTITVVDIASDGETSEGDLDVNDHREIQLEGQEGSAPSSASPQNIDDPGDSRSGAMESANDASTGPIVQNILSDSDAADVAEEDFIFASMDEGKRANLCEFIASHPFMSAAVPPVKRTDRAQFLSEICNEALYRGMQLQRLGRFVAYVRKMYLEHVGMQMEPPKKPDMDFPWGQEIEEDTSGSRRRKHRSCSLNSSELNQAKKPKTTNIQSSRDSINSVPRQNGGESTGRHFPNALGPTPTDSPRPTNAQDAFDSDGTEFQDTHEFLNGDEETNGKPLVTEDCREPDIATSSAIYRKYSRIPPKPGPLSPPMNRQAKPGRFGSDAPPTACLTHATDSPSYGLRTNKTNNNHKRQVHKESQNPALGDDLASSPKPAHAASLISTPRRKTSSHSPSAKSHRSSGRASTADKFSTPSKSPSSKYPPLSPDPAEWDLDF</sequence>
<feature type="region of interest" description="Disordered" evidence="1">
    <location>
        <begin position="246"/>
        <end position="521"/>
    </location>
</feature>
<comment type="caution">
    <text evidence="2">The sequence shown here is derived from an EMBL/GenBank/DDBJ whole genome shotgun (WGS) entry which is preliminary data.</text>
</comment>
<dbReference type="EMBL" id="JAPQKO010000002">
    <property type="protein sequence ID" value="KAJ5180574.1"/>
    <property type="molecule type" value="Genomic_DNA"/>
</dbReference>
<keyword evidence="3" id="KW-1185">Reference proteome</keyword>
<feature type="compositionally biased region" description="Polar residues" evidence="1">
    <location>
        <begin position="326"/>
        <end position="336"/>
    </location>
</feature>
<feature type="region of interest" description="Disordered" evidence="1">
    <location>
        <begin position="1"/>
        <end position="152"/>
    </location>
</feature>
<organism evidence="2 3">
    <name type="scientific">Penicillium capsulatum</name>
    <dbReference type="NCBI Taxonomy" id="69766"/>
    <lineage>
        <taxon>Eukaryota</taxon>
        <taxon>Fungi</taxon>
        <taxon>Dikarya</taxon>
        <taxon>Ascomycota</taxon>
        <taxon>Pezizomycotina</taxon>
        <taxon>Eurotiomycetes</taxon>
        <taxon>Eurotiomycetidae</taxon>
        <taxon>Eurotiales</taxon>
        <taxon>Aspergillaceae</taxon>
        <taxon>Penicillium</taxon>
    </lineage>
</organism>
<feature type="compositionally biased region" description="Polar residues" evidence="1">
    <location>
        <begin position="420"/>
        <end position="434"/>
    </location>
</feature>
<dbReference type="Proteomes" id="UP001146351">
    <property type="component" value="Unassembled WGS sequence"/>
</dbReference>
<evidence type="ECO:0000313" key="3">
    <source>
        <dbReference type="Proteomes" id="UP001146351"/>
    </source>
</evidence>
<accession>A0A9W9IMH9</accession>
<evidence type="ECO:0000313" key="2">
    <source>
        <dbReference type="EMBL" id="KAJ5180574.1"/>
    </source>
</evidence>
<evidence type="ECO:0000256" key="1">
    <source>
        <dbReference type="SAM" id="MobiDB-lite"/>
    </source>
</evidence>
<reference evidence="2" key="1">
    <citation type="submission" date="2022-11" db="EMBL/GenBank/DDBJ databases">
        <authorList>
            <person name="Petersen C."/>
        </authorList>
    </citation>
    <scope>NUCLEOTIDE SEQUENCE</scope>
    <source>
        <strain evidence="2">IBT 21917</strain>
    </source>
</reference>
<protein>
    <submittedName>
        <fullName evidence="2">Uncharacterized protein</fullName>
    </submittedName>
</protein>
<proteinExistence type="predicted"/>
<gene>
    <name evidence="2" type="ORF">N7492_003784</name>
</gene>
<dbReference type="AlphaFoldDB" id="A0A9W9IMH9"/>
<feature type="compositionally biased region" description="Basic and acidic residues" evidence="1">
    <location>
        <begin position="27"/>
        <end position="45"/>
    </location>
</feature>
<feature type="compositionally biased region" description="Polar residues" evidence="1">
    <location>
        <begin position="1"/>
        <end position="11"/>
    </location>
</feature>
<dbReference type="OrthoDB" id="10265068at2759"/>
<feature type="compositionally biased region" description="Polar residues" evidence="1">
    <location>
        <begin position="292"/>
        <end position="311"/>
    </location>
</feature>
<feature type="compositionally biased region" description="Polar residues" evidence="1">
    <location>
        <begin position="121"/>
        <end position="130"/>
    </location>
</feature>
<feature type="compositionally biased region" description="Low complexity" evidence="1">
    <location>
        <begin position="495"/>
        <end position="508"/>
    </location>
</feature>
<feature type="compositionally biased region" description="Low complexity" evidence="1">
    <location>
        <begin position="46"/>
        <end position="55"/>
    </location>
</feature>